<feature type="compositionally biased region" description="Polar residues" evidence="4">
    <location>
        <begin position="134"/>
        <end position="150"/>
    </location>
</feature>
<dbReference type="Pfam" id="PF07647">
    <property type="entry name" value="SAM_2"/>
    <property type="match status" value="1"/>
</dbReference>
<feature type="compositionally biased region" description="Polar residues" evidence="4">
    <location>
        <begin position="373"/>
        <end position="383"/>
    </location>
</feature>
<dbReference type="GO" id="GO:0055037">
    <property type="term" value="C:recycling endosome"/>
    <property type="evidence" value="ECO:0007669"/>
    <property type="project" value="TreeGrafter"/>
</dbReference>
<organism evidence="8">
    <name type="scientific">Cyberlindnera fabianii</name>
    <name type="common">Yeast</name>
    <name type="synonym">Hansenula fabianii</name>
    <dbReference type="NCBI Taxonomy" id="36022"/>
    <lineage>
        <taxon>Eukaryota</taxon>
        <taxon>Fungi</taxon>
        <taxon>Dikarya</taxon>
        <taxon>Ascomycota</taxon>
        <taxon>Saccharomycotina</taxon>
        <taxon>Saccharomycetes</taxon>
        <taxon>Phaffomycetales</taxon>
        <taxon>Phaffomycetaceae</taxon>
        <taxon>Cyberlindnera</taxon>
    </lineage>
</organism>
<evidence type="ECO:0000256" key="2">
    <source>
        <dbReference type="ARBA" id="ARBA00022553"/>
    </source>
</evidence>
<dbReference type="Pfam" id="PF14604">
    <property type="entry name" value="SH3_9"/>
    <property type="match status" value="1"/>
</dbReference>
<evidence type="ECO:0000256" key="4">
    <source>
        <dbReference type="SAM" id="MobiDB-lite"/>
    </source>
</evidence>
<dbReference type="PROSITE" id="PS50002">
    <property type="entry name" value="SH3"/>
    <property type="match status" value="1"/>
</dbReference>
<dbReference type="GO" id="GO:0001881">
    <property type="term" value="P:receptor recycling"/>
    <property type="evidence" value="ECO:0007669"/>
    <property type="project" value="TreeGrafter"/>
</dbReference>
<feature type="compositionally biased region" description="Low complexity" evidence="4">
    <location>
        <begin position="329"/>
        <end position="344"/>
    </location>
</feature>
<feature type="compositionally biased region" description="Polar residues" evidence="4">
    <location>
        <begin position="509"/>
        <end position="536"/>
    </location>
</feature>
<feature type="region of interest" description="Disordered" evidence="4">
    <location>
        <begin position="301"/>
        <end position="404"/>
    </location>
</feature>
<dbReference type="AlphaFoldDB" id="A0A061B080"/>
<dbReference type="SMART" id="SM00326">
    <property type="entry name" value="SH3"/>
    <property type="match status" value="1"/>
</dbReference>
<dbReference type="SUPFAM" id="SSF50044">
    <property type="entry name" value="SH3-domain"/>
    <property type="match status" value="1"/>
</dbReference>
<feature type="region of interest" description="Disordered" evidence="4">
    <location>
        <begin position="756"/>
        <end position="853"/>
    </location>
</feature>
<feature type="region of interest" description="Disordered" evidence="4">
    <location>
        <begin position="91"/>
        <end position="151"/>
    </location>
</feature>
<dbReference type="Gene3D" id="2.30.29.30">
    <property type="entry name" value="Pleckstrin-homology domain (PH domain)/Phosphotyrosine-binding domain (PTB)"/>
    <property type="match status" value="1"/>
</dbReference>
<dbReference type="InterPro" id="IPR001849">
    <property type="entry name" value="PH_domain"/>
</dbReference>
<dbReference type="CDD" id="cd13316">
    <property type="entry name" value="PH_Boi"/>
    <property type="match status" value="1"/>
</dbReference>
<evidence type="ECO:0000313" key="8">
    <source>
        <dbReference type="EMBL" id="CDR43328.1"/>
    </source>
</evidence>
<evidence type="ECO:0000259" key="6">
    <source>
        <dbReference type="PROSITE" id="PS50003"/>
    </source>
</evidence>
<dbReference type="GO" id="GO:0007032">
    <property type="term" value="P:endosome organization"/>
    <property type="evidence" value="ECO:0007669"/>
    <property type="project" value="TreeGrafter"/>
</dbReference>
<dbReference type="FunFam" id="2.30.29.30:FF:000230">
    <property type="entry name" value="Polarized growth protein (Boi2)"/>
    <property type="match status" value="1"/>
</dbReference>
<dbReference type="OrthoDB" id="73680at2759"/>
<dbReference type="GO" id="GO:0005769">
    <property type="term" value="C:early endosome"/>
    <property type="evidence" value="ECO:0007669"/>
    <property type="project" value="TreeGrafter"/>
</dbReference>
<dbReference type="Gene3D" id="1.10.150.50">
    <property type="entry name" value="Transcription Factor, Ets-1"/>
    <property type="match status" value="1"/>
</dbReference>
<feature type="compositionally biased region" description="Basic and acidic residues" evidence="4">
    <location>
        <begin position="756"/>
        <end position="771"/>
    </location>
</feature>
<feature type="region of interest" description="Disordered" evidence="4">
    <location>
        <begin position="168"/>
        <end position="196"/>
    </location>
</feature>
<feature type="compositionally biased region" description="Polar residues" evidence="4">
    <location>
        <begin position="801"/>
        <end position="811"/>
    </location>
</feature>
<feature type="compositionally biased region" description="Basic and acidic residues" evidence="4">
    <location>
        <begin position="168"/>
        <end position="189"/>
    </location>
</feature>
<name>A0A061B080_CYBFA</name>
<dbReference type="PROSITE" id="PS50003">
    <property type="entry name" value="PH_DOMAIN"/>
    <property type="match status" value="1"/>
</dbReference>
<accession>A0A061B080</accession>
<sequence>MSSDGGRPALPTINTELEAQATGAVYQVIKEFNARLEDELTLRLGDKVEVISDDKEYNDGWYMGKSLSTGSVGLYPKAFTQLLPSLSRPSLLRSRSRRIASPTSGSLQSPISQKSAVGTPTSMRAPKFDDYAKNSPSIPEGSQLQPTKPSAVTRALSDIDKALEELRTEAGSEDIKTERRLSTDSKESLNPEGVESWSPEQVTSYFSYLGFDEQSSGQFAKHKITGSILLELELAYLKELDITSFGTRFEIYKEIEALRELVKPANMGANDEHQNGYGLQAAPELYKNDSKQNLEEDLDAFTRPLGHARKKSRSLDDIPESSKHQHPMSVPRSRVSMQPPSSQVPQPPASPLESQFLSPRRAPAPPSYPSPVEMNQSTPTMQRHSVYEGSASRGHSRKPSYDINPAYNMGHSRKSSHDISHSRVGSRGLKSASTADLLGHMNDARPASSIYMDATHSRSSSVNVANKGHTRNSSHASQAHRRHSSVFSFMSNGFGNSNNKTSRPASVIFTESPSKNGYNSSANNTPLINQRSSMSPTKDRRSVSAKESVNNGSAPPQSPSKRSVSEAVRAKTLRNISSSKNSKKETSAFMEGIKHTTPADSIKTADCFGWMAKRGGIAVGVWKQRYFTLHGTRLSYFSSLNDTKERGLIDITSHKVLPARDDDKLVSLYAASTGNGKFCFKLVPPAPGSRKGLTFTQPKVHYFAVETKEEMRTWMAALIKATIDIDESVPVLSSCATPTVSLQRAQVLLAQARETAKKREEARNNERHDLTSKPSLVTEFSGNSSGSPDTDSFDSNMPVHSPNTTANTSDMTPVLNHEHQFTSPYDLPLSTKSGNSSAAQSPVDPEFKSKPYNAGVLRQQSSRVLSTSQAAAQAALGVKKNGGKI</sequence>
<reference evidence="8" key="1">
    <citation type="journal article" date="2014" name="Genome Announc.">
        <title>Genome sequence of the yeast Cyberlindnera fabianii (Hansenula fabianii).</title>
        <authorList>
            <person name="Freel K.C."/>
            <person name="Sarilar V."/>
            <person name="Neuveglise C."/>
            <person name="Devillers H."/>
            <person name="Friedrich A."/>
            <person name="Schacherer J."/>
        </authorList>
    </citation>
    <scope>NUCLEOTIDE SEQUENCE</scope>
    <source>
        <strain evidence="8">YJS4271</strain>
    </source>
</reference>
<feature type="compositionally biased region" description="Polar residues" evidence="4">
    <location>
        <begin position="772"/>
        <end position="795"/>
    </location>
</feature>
<dbReference type="SMART" id="SM00233">
    <property type="entry name" value="PH"/>
    <property type="match status" value="1"/>
</dbReference>
<feature type="compositionally biased region" description="Basic and acidic residues" evidence="4">
    <location>
        <begin position="313"/>
        <end position="323"/>
    </location>
</feature>
<dbReference type="GO" id="GO:0005802">
    <property type="term" value="C:trans-Golgi network"/>
    <property type="evidence" value="ECO:0007669"/>
    <property type="project" value="TreeGrafter"/>
</dbReference>
<dbReference type="VEuPathDB" id="FungiDB:BON22_2988"/>
<dbReference type="GO" id="GO:0005829">
    <property type="term" value="C:cytosol"/>
    <property type="evidence" value="ECO:0007669"/>
    <property type="project" value="GOC"/>
</dbReference>
<proteinExistence type="predicted"/>
<dbReference type="SMART" id="SM00454">
    <property type="entry name" value="SAM"/>
    <property type="match status" value="1"/>
</dbReference>
<feature type="region of interest" description="Disordered" evidence="4">
    <location>
        <begin position="509"/>
        <end position="567"/>
    </location>
</feature>
<evidence type="ECO:0000256" key="1">
    <source>
        <dbReference type="ARBA" id="ARBA00022443"/>
    </source>
</evidence>
<feature type="compositionally biased region" description="Polar residues" evidence="4">
    <location>
        <begin position="545"/>
        <end position="562"/>
    </location>
</feature>
<feature type="compositionally biased region" description="Basic residues" evidence="4">
    <location>
        <begin position="468"/>
        <end position="482"/>
    </location>
</feature>
<dbReference type="GO" id="GO:0042147">
    <property type="term" value="P:retrograde transport, endosome to Golgi"/>
    <property type="evidence" value="ECO:0007669"/>
    <property type="project" value="TreeGrafter"/>
</dbReference>
<feature type="domain" description="SH3" evidence="5">
    <location>
        <begin position="21"/>
        <end position="85"/>
    </location>
</feature>
<feature type="region of interest" description="Disordered" evidence="4">
    <location>
        <begin position="572"/>
        <end position="591"/>
    </location>
</feature>
<feature type="compositionally biased region" description="Polar residues" evidence="4">
    <location>
        <begin position="101"/>
        <end position="122"/>
    </location>
</feature>
<dbReference type="PANTHER" id="PTHR22902">
    <property type="entry name" value="SESQUIPEDALIAN"/>
    <property type="match status" value="1"/>
</dbReference>
<feature type="domain" description="PH" evidence="6">
    <location>
        <begin position="604"/>
        <end position="723"/>
    </location>
</feature>
<dbReference type="CDD" id="cd09535">
    <property type="entry name" value="SAM_BOI-like_fungal"/>
    <property type="match status" value="1"/>
</dbReference>
<dbReference type="SUPFAM" id="SSF50729">
    <property type="entry name" value="PH domain-like"/>
    <property type="match status" value="1"/>
</dbReference>
<dbReference type="InterPro" id="IPR001452">
    <property type="entry name" value="SH3_domain"/>
</dbReference>
<dbReference type="Gene3D" id="2.30.30.40">
    <property type="entry name" value="SH3 Domains"/>
    <property type="match status" value="1"/>
</dbReference>
<protein>
    <submittedName>
        <fullName evidence="8">CYFA0S11e04148g1_1</fullName>
    </submittedName>
</protein>
<feature type="compositionally biased region" description="Polar residues" evidence="4">
    <location>
        <begin position="830"/>
        <end position="840"/>
    </location>
</feature>
<dbReference type="PhylomeDB" id="A0A061B080"/>
<evidence type="ECO:0000259" key="5">
    <source>
        <dbReference type="PROSITE" id="PS50002"/>
    </source>
</evidence>
<dbReference type="InterPro" id="IPR045188">
    <property type="entry name" value="Boi1/Boi2-like"/>
</dbReference>
<evidence type="ECO:0000256" key="3">
    <source>
        <dbReference type="PROSITE-ProRule" id="PRU00192"/>
    </source>
</evidence>
<feature type="domain" description="SAM" evidence="7">
    <location>
        <begin position="197"/>
        <end position="261"/>
    </location>
</feature>
<dbReference type="EMBL" id="LK052896">
    <property type="protein sequence ID" value="CDR43328.1"/>
    <property type="molecule type" value="Genomic_DNA"/>
</dbReference>
<keyword evidence="2" id="KW-0597">Phosphoprotein</keyword>
<feature type="region of interest" description="Disordered" evidence="4">
    <location>
        <begin position="461"/>
        <end position="482"/>
    </location>
</feature>
<dbReference type="SUPFAM" id="SSF47769">
    <property type="entry name" value="SAM/Pointed domain"/>
    <property type="match status" value="1"/>
</dbReference>
<dbReference type="PROSITE" id="PS50105">
    <property type="entry name" value="SAM_DOMAIN"/>
    <property type="match status" value="1"/>
</dbReference>
<dbReference type="InterPro" id="IPR013761">
    <property type="entry name" value="SAM/pointed_sf"/>
</dbReference>
<gene>
    <name evidence="8" type="ORF">CYFA0S_11e04148g</name>
</gene>
<dbReference type="InterPro" id="IPR036028">
    <property type="entry name" value="SH3-like_dom_sf"/>
</dbReference>
<dbReference type="PANTHER" id="PTHR22902:SF27">
    <property type="entry name" value="PLECKSTRIN HOMOLOGY DOMAIN-CONTAINING FAMILY A MEMBER 3"/>
    <property type="match status" value="1"/>
</dbReference>
<keyword evidence="1 3" id="KW-0728">SH3 domain</keyword>
<dbReference type="InterPro" id="IPR001660">
    <property type="entry name" value="SAM"/>
</dbReference>
<evidence type="ECO:0000259" key="7">
    <source>
        <dbReference type="PROSITE" id="PS50105"/>
    </source>
</evidence>
<dbReference type="Pfam" id="PF00169">
    <property type="entry name" value="PH"/>
    <property type="match status" value="1"/>
</dbReference>
<dbReference type="InterPro" id="IPR011993">
    <property type="entry name" value="PH-like_dom_sf"/>
</dbReference>